<protein>
    <submittedName>
        <fullName evidence="2">Uncharacterized protein</fullName>
    </submittedName>
</protein>
<gene>
    <name evidence="2" type="ORF">JCM9157_3902</name>
</gene>
<feature type="region of interest" description="Disordered" evidence="1">
    <location>
        <begin position="1"/>
        <end position="22"/>
    </location>
</feature>
<dbReference type="AlphaFoldDB" id="W4QX66"/>
<dbReference type="eggNOG" id="COG2865">
    <property type="taxonomic scope" value="Bacteria"/>
</dbReference>
<reference evidence="2 3" key="1">
    <citation type="journal article" date="2014" name="Genome Announc.">
        <title>Draft Genome Sequences of Three Alkaliphilic Bacillus Strains, Bacillus wakoensis JCM 9140T, Bacillus akibai JCM 9157T, and Bacillus hemicellulosilyticus JCM 9152T.</title>
        <authorList>
            <person name="Yuki M."/>
            <person name="Oshima K."/>
            <person name="Suda W."/>
            <person name="Oshida Y."/>
            <person name="Kitamura K."/>
            <person name="Iida T."/>
            <person name="Hattori M."/>
            <person name="Ohkuma M."/>
        </authorList>
    </citation>
    <scope>NUCLEOTIDE SEQUENCE [LARGE SCALE GENOMIC DNA]</scope>
    <source>
        <strain evidence="2 3">JCM 9157</strain>
    </source>
</reference>
<dbReference type="RefSeq" id="WP_035666815.1">
    <property type="nucleotide sequence ID" value="NZ_BAUV01000040.1"/>
</dbReference>
<dbReference type="OrthoDB" id="517998at2"/>
<evidence type="ECO:0000313" key="3">
    <source>
        <dbReference type="Proteomes" id="UP000018896"/>
    </source>
</evidence>
<feature type="compositionally biased region" description="Basic and acidic residues" evidence="1">
    <location>
        <begin position="1"/>
        <end position="17"/>
    </location>
</feature>
<sequence length="255" mass="29524">MQEENKEVQLPDEKSDEGSPFQSQKEISLVLSLVLDFIQHQKQKEMDNRINTFIEKRIIDLKNNQASIQLSSETLVLLHVIPYQEKELYLDISSSREHTHLFPLLSNRGYDNRFNADGFLSYHSKSSYVQLFRNGIIEAADIAFFNPDNKEIYGTQLESCLIKKLPKYFSFLKELRADSNTFLVAVSLLNVKDCSLSSGYYDVIDREEIRLPKVVTRQEDNIAKMLKPAFDVLWNAVGMPGSINYINGDWQPRKY</sequence>
<name>W4QX66_HALA3</name>
<proteinExistence type="predicted"/>
<dbReference type="STRING" id="1236973.JCM9157_3902"/>
<dbReference type="EMBL" id="BAUV01000040">
    <property type="protein sequence ID" value="GAE36691.1"/>
    <property type="molecule type" value="Genomic_DNA"/>
</dbReference>
<comment type="caution">
    <text evidence="2">The sequence shown here is derived from an EMBL/GenBank/DDBJ whole genome shotgun (WGS) entry which is preliminary data.</text>
</comment>
<dbReference type="Proteomes" id="UP000018896">
    <property type="component" value="Unassembled WGS sequence"/>
</dbReference>
<keyword evidence="3" id="KW-1185">Reference proteome</keyword>
<evidence type="ECO:0000256" key="1">
    <source>
        <dbReference type="SAM" id="MobiDB-lite"/>
    </source>
</evidence>
<accession>W4QX66</accession>
<organism evidence="2 3">
    <name type="scientific">Halalkalibacter akibai (strain ATCC 43226 / DSM 21942 / CIP 109018 / JCM 9157 / 1139)</name>
    <name type="common">Bacillus akibai</name>
    <dbReference type="NCBI Taxonomy" id="1236973"/>
    <lineage>
        <taxon>Bacteria</taxon>
        <taxon>Bacillati</taxon>
        <taxon>Bacillota</taxon>
        <taxon>Bacilli</taxon>
        <taxon>Bacillales</taxon>
        <taxon>Bacillaceae</taxon>
        <taxon>Halalkalibacter</taxon>
    </lineage>
</organism>
<evidence type="ECO:0000313" key="2">
    <source>
        <dbReference type="EMBL" id="GAE36691.1"/>
    </source>
</evidence>